<reference evidence="1" key="2">
    <citation type="submission" date="2020-11" db="EMBL/GenBank/DDBJ databases">
        <authorList>
            <person name="McCartney M.A."/>
            <person name="Auch B."/>
            <person name="Kono T."/>
            <person name="Mallez S."/>
            <person name="Becker A."/>
            <person name="Gohl D.M."/>
            <person name="Silverstein K.A.T."/>
            <person name="Koren S."/>
            <person name="Bechman K.B."/>
            <person name="Herman A."/>
            <person name="Abrahante J.E."/>
            <person name="Garbe J."/>
        </authorList>
    </citation>
    <scope>NUCLEOTIDE SEQUENCE</scope>
    <source>
        <strain evidence="1">Duluth1</strain>
        <tissue evidence="1">Whole animal</tissue>
    </source>
</reference>
<proteinExistence type="predicted"/>
<dbReference type="Proteomes" id="UP000828390">
    <property type="component" value="Unassembled WGS sequence"/>
</dbReference>
<name>A0A9D4JD05_DREPO</name>
<comment type="caution">
    <text evidence="1">The sequence shown here is derived from an EMBL/GenBank/DDBJ whole genome shotgun (WGS) entry which is preliminary data.</text>
</comment>
<dbReference type="EMBL" id="JAIWYP010000006">
    <property type="protein sequence ID" value="KAH3807200.1"/>
    <property type="molecule type" value="Genomic_DNA"/>
</dbReference>
<reference evidence="1" key="1">
    <citation type="journal article" date="2019" name="bioRxiv">
        <title>The Genome of the Zebra Mussel, Dreissena polymorpha: A Resource for Invasive Species Research.</title>
        <authorList>
            <person name="McCartney M.A."/>
            <person name="Auch B."/>
            <person name="Kono T."/>
            <person name="Mallez S."/>
            <person name="Zhang Y."/>
            <person name="Obille A."/>
            <person name="Becker A."/>
            <person name="Abrahante J.E."/>
            <person name="Garbe J."/>
            <person name="Badalamenti J.P."/>
            <person name="Herman A."/>
            <person name="Mangelson H."/>
            <person name="Liachko I."/>
            <person name="Sullivan S."/>
            <person name="Sone E.D."/>
            <person name="Koren S."/>
            <person name="Silverstein K.A.T."/>
            <person name="Beckman K.B."/>
            <person name="Gohl D.M."/>
        </authorList>
    </citation>
    <scope>NUCLEOTIDE SEQUENCE</scope>
    <source>
        <strain evidence="1">Duluth1</strain>
        <tissue evidence="1">Whole animal</tissue>
    </source>
</reference>
<evidence type="ECO:0000313" key="2">
    <source>
        <dbReference type="Proteomes" id="UP000828390"/>
    </source>
</evidence>
<accession>A0A9D4JD05</accession>
<organism evidence="1 2">
    <name type="scientific">Dreissena polymorpha</name>
    <name type="common">Zebra mussel</name>
    <name type="synonym">Mytilus polymorpha</name>
    <dbReference type="NCBI Taxonomy" id="45954"/>
    <lineage>
        <taxon>Eukaryota</taxon>
        <taxon>Metazoa</taxon>
        <taxon>Spiralia</taxon>
        <taxon>Lophotrochozoa</taxon>
        <taxon>Mollusca</taxon>
        <taxon>Bivalvia</taxon>
        <taxon>Autobranchia</taxon>
        <taxon>Heteroconchia</taxon>
        <taxon>Euheterodonta</taxon>
        <taxon>Imparidentia</taxon>
        <taxon>Neoheterodontei</taxon>
        <taxon>Myida</taxon>
        <taxon>Dreissenoidea</taxon>
        <taxon>Dreissenidae</taxon>
        <taxon>Dreissena</taxon>
    </lineage>
</organism>
<keyword evidence="2" id="KW-1185">Reference proteome</keyword>
<protein>
    <submittedName>
        <fullName evidence="1">Uncharacterized protein</fullName>
    </submittedName>
</protein>
<gene>
    <name evidence="1" type="ORF">DPMN_135533</name>
</gene>
<sequence length="103" mass="11112">MLSASEDAQHLIVQSLEAGGISGGFAGNGMLNSSWKCSTTLYFCPSSPAITSSFLLITGPSGLPNIPAILLVLEYRFVGYILVGCQYFSCCKRFYIIRSAYLL</sequence>
<dbReference type="AlphaFoldDB" id="A0A9D4JD05"/>
<evidence type="ECO:0000313" key="1">
    <source>
        <dbReference type="EMBL" id="KAH3807200.1"/>
    </source>
</evidence>